<proteinExistence type="predicted"/>
<dbReference type="Proteomes" id="UP000501099">
    <property type="component" value="Chromosome"/>
</dbReference>
<dbReference type="AlphaFoldDB" id="A0A6M9EX12"/>
<reference evidence="2 3" key="1">
    <citation type="submission" date="2020-01" db="EMBL/GenBank/DDBJ databases">
        <title>Complete genome sequence of the tetracycline resistane Streptococcus mitis isolate S022-V3-A4.</title>
        <authorList>
            <person name="Pinzauti D."/>
            <person name="Iannelli F."/>
            <person name="Pozzi G."/>
            <person name="Santoro F."/>
        </authorList>
    </citation>
    <scope>NUCLEOTIDE SEQUENCE [LARGE SCALE GENOMIC DNA]</scope>
    <source>
        <strain evidence="2 3">S022-V3-A4</strain>
    </source>
</reference>
<dbReference type="InterPro" id="IPR041519">
    <property type="entry name" value="HEPN_RiboL-PSP"/>
</dbReference>
<evidence type="ECO:0000313" key="3">
    <source>
        <dbReference type="Proteomes" id="UP000501099"/>
    </source>
</evidence>
<dbReference type="Pfam" id="PF18735">
    <property type="entry name" value="HEPN_RiboL-PSP"/>
    <property type="match status" value="1"/>
</dbReference>
<accession>A0A6M9EX12</accession>
<sequence>MEIELQNFFDELDLRIEESEHTLNEIERVIFTKRYRLNTEHLAIFSVQTIAMIYSIWEGFIQKTFSEYLSTLNKLNIPFQDYQNSIVVFQMESKFKQFREYPEKLSRRIKFLSDLQSHYQSDRILLDTSINTESNVSFDVLNKILKQFSLPEFPERWGEDYNYPNPTLKEEMNTFLDYRNGVAHGGDISSNDKVTQQVFNRYKHLVLKLMHEIRDILYAGAASNHYLKGDN</sequence>
<organism evidence="2 3">
    <name type="scientific">Streptococcus mitis</name>
    <dbReference type="NCBI Taxonomy" id="28037"/>
    <lineage>
        <taxon>Bacteria</taxon>
        <taxon>Bacillati</taxon>
        <taxon>Bacillota</taxon>
        <taxon>Bacilli</taxon>
        <taxon>Lactobacillales</taxon>
        <taxon>Streptococcaceae</taxon>
        <taxon>Streptococcus</taxon>
        <taxon>Streptococcus mitis group</taxon>
    </lineage>
</organism>
<dbReference type="EMBL" id="CP047883">
    <property type="protein sequence ID" value="QKL32251.1"/>
    <property type="molecule type" value="Genomic_DNA"/>
</dbReference>
<gene>
    <name evidence="2" type="ORF">M594_00275</name>
</gene>
<protein>
    <recommendedName>
        <fullName evidence="1">RiboL-PSP-HEPN domain-containing protein</fullName>
    </recommendedName>
</protein>
<dbReference type="RefSeq" id="WP_173875656.1">
    <property type="nucleotide sequence ID" value="NZ_CP047883.1"/>
</dbReference>
<name>A0A6M9EX12_STRMT</name>
<evidence type="ECO:0000259" key="1">
    <source>
        <dbReference type="Pfam" id="PF18735"/>
    </source>
</evidence>
<feature type="domain" description="RiboL-PSP-HEPN" evidence="1">
    <location>
        <begin position="15"/>
        <end position="217"/>
    </location>
</feature>
<evidence type="ECO:0000313" key="2">
    <source>
        <dbReference type="EMBL" id="QKL32251.1"/>
    </source>
</evidence>